<evidence type="ECO:0000256" key="2">
    <source>
        <dbReference type="ARBA" id="ARBA00022737"/>
    </source>
</evidence>
<feature type="domain" description="C2H2-type" evidence="9">
    <location>
        <begin position="537"/>
        <end position="569"/>
    </location>
</feature>
<evidence type="ECO:0000256" key="1">
    <source>
        <dbReference type="ARBA" id="ARBA00022723"/>
    </source>
</evidence>
<protein>
    <recommendedName>
        <fullName evidence="9">C2H2-type domain-containing protein</fullName>
    </recommendedName>
</protein>
<dbReference type="InterPro" id="IPR050527">
    <property type="entry name" value="Snail/Krueppel_Znf"/>
</dbReference>
<name>A0A482WF90_LAOST</name>
<evidence type="ECO:0000256" key="7">
    <source>
        <dbReference type="PROSITE-ProRule" id="PRU00042"/>
    </source>
</evidence>
<dbReference type="Pfam" id="PF00096">
    <property type="entry name" value="zf-C2H2"/>
    <property type="match status" value="6"/>
</dbReference>
<feature type="domain" description="C2H2-type" evidence="9">
    <location>
        <begin position="362"/>
        <end position="391"/>
    </location>
</feature>
<feature type="domain" description="C2H2-type" evidence="9">
    <location>
        <begin position="453"/>
        <end position="480"/>
    </location>
</feature>
<gene>
    <name evidence="10" type="ORF">LSTR_LSTR004016</name>
</gene>
<dbReference type="SMR" id="A0A482WF90"/>
<keyword evidence="11" id="KW-1185">Reference proteome</keyword>
<evidence type="ECO:0000313" key="10">
    <source>
        <dbReference type="EMBL" id="RZF32153.1"/>
    </source>
</evidence>
<dbReference type="SMART" id="SM00355">
    <property type="entry name" value="ZnF_C2H2"/>
    <property type="match status" value="12"/>
</dbReference>
<keyword evidence="5" id="KW-0539">Nucleus</keyword>
<feature type="region of interest" description="Disordered" evidence="8">
    <location>
        <begin position="276"/>
        <end position="324"/>
    </location>
</feature>
<reference evidence="10 11" key="1">
    <citation type="journal article" date="2017" name="Gigascience">
        <title>Genome sequence of the small brown planthopper, Laodelphax striatellus.</title>
        <authorList>
            <person name="Zhu J."/>
            <person name="Jiang F."/>
            <person name="Wang X."/>
            <person name="Yang P."/>
            <person name="Bao Y."/>
            <person name="Zhao W."/>
            <person name="Wang W."/>
            <person name="Lu H."/>
            <person name="Wang Q."/>
            <person name="Cui N."/>
            <person name="Li J."/>
            <person name="Chen X."/>
            <person name="Luo L."/>
            <person name="Yu J."/>
            <person name="Kang L."/>
            <person name="Cui F."/>
        </authorList>
    </citation>
    <scope>NUCLEOTIDE SEQUENCE [LARGE SCALE GENOMIC DNA]</scope>
    <source>
        <strain evidence="10">Lst14</strain>
    </source>
</reference>
<dbReference type="InParanoid" id="A0A482WF90"/>
<dbReference type="Proteomes" id="UP000291343">
    <property type="component" value="Unassembled WGS sequence"/>
</dbReference>
<feature type="compositionally biased region" description="Polar residues" evidence="8">
    <location>
        <begin position="304"/>
        <end position="317"/>
    </location>
</feature>
<keyword evidence="4" id="KW-0862">Zinc</keyword>
<dbReference type="Gene3D" id="3.30.160.60">
    <property type="entry name" value="Classic Zinc Finger"/>
    <property type="match status" value="8"/>
</dbReference>
<dbReference type="FunFam" id="3.30.160.60:FF:000679">
    <property type="entry name" value="Zinc finger protein 341"/>
    <property type="match status" value="1"/>
</dbReference>
<evidence type="ECO:0000256" key="8">
    <source>
        <dbReference type="SAM" id="MobiDB-lite"/>
    </source>
</evidence>
<feature type="domain" description="C2H2-type" evidence="9">
    <location>
        <begin position="509"/>
        <end position="536"/>
    </location>
</feature>
<accession>A0A482WF90</accession>
<dbReference type="STRING" id="195883.A0A482WF90"/>
<feature type="domain" description="C2H2-type" evidence="9">
    <location>
        <begin position="394"/>
        <end position="421"/>
    </location>
</feature>
<evidence type="ECO:0000256" key="6">
    <source>
        <dbReference type="ARBA" id="ARBA00037948"/>
    </source>
</evidence>
<dbReference type="FunFam" id="3.30.160.60:FF:000110">
    <property type="entry name" value="Zinc finger protein-like"/>
    <property type="match status" value="1"/>
</dbReference>
<feature type="domain" description="C2H2-type" evidence="9">
    <location>
        <begin position="210"/>
        <end position="237"/>
    </location>
</feature>
<feature type="domain" description="C2H2-type" evidence="9">
    <location>
        <begin position="427"/>
        <end position="456"/>
    </location>
</feature>
<organism evidence="10 11">
    <name type="scientific">Laodelphax striatellus</name>
    <name type="common">Small brown planthopper</name>
    <name type="synonym">Delphax striatella</name>
    <dbReference type="NCBI Taxonomy" id="195883"/>
    <lineage>
        <taxon>Eukaryota</taxon>
        <taxon>Metazoa</taxon>
        <taxon>Ecdysozoa</taxon>
        <taxon>Arthropoda</taxon>
        <taxon>Hexapoda</taxon>
        <taxon>Insecta</taxon>
        <taxon>Pterygota</taxon>
        <taxon>Neoptera</taxon>
        <taxon>Paraneoptera</taxon>
        <taxon>Hemiptera</taxon>
        <taxon>Auchenorrhyncha</taxon>
        <taxon>Fulgoroidea</taxon>
        <taxon>Delphacidae</taxon>
        <taxon>Criomorphinae</taxon>
        <taxon>Laodelphax</taxon>
    </lineage>
</organism>
<dbReference type="PROSITE" id="PS50157">
    <property type="entry name" value="ZINC_FINGER_C2H2_2"/>
    <property type="match status" value="10"/>
</dbReference>
<evidence type="ECO:0000256" key="4">
    <source>
        <dbReference type="ARBA" id="ARBA00022833"/>
    </source>
</evidence>
<dbReference type="PANTHER" id="PTHR24388:SF28">
    <property type="entry name" value="ZINC FINGER PROTEIN 341"/>
    <property type="match status" value="1"/>
</dbReference>
<comment type="caution">
    <text evidence="10">The sequence shown here is derived from an EMBL/GenBank/DDBJ whole genome shotgun (WGS) entry which is preliminary data.</text>
</comment>
<dbReference type="SUPFAM" id="SSF57667">
    <property type="entry name" value="beta-beta-alpha zinc fingers"/>
    <property type="match status" value="5"/>
</dbReference>
<comment type="similarity">
    <text evidence="6">Belongs to the snail C2H2-type zinc-finger protein family.</text>
</comment>
<evidence type="ECO:0000259" key="9">
    <source>
        <dbReference type="PROSITE" id="PS50157"/>
    </source>
</evidence>
<keyword evidence="3 7" id="KW-0863">Zinc-finger</keyword>
<dbReference type="InterPro" id="IPR036236">
    <property type="entry name" value="Znf_C2H2_sf"/>
</dbReference>
<dbReference type="GO" id="GO:0000981">
    <property type="term" value="F:DNA-binding transcription factor activity, RNA polymerase II-specific"/>
    <property type="evidence" value="ECO:0007669"/>
    <property type="project" value="TreeGrafter"/>
</dbReference>
<feature type="domain" description="C2H2-type" evidence="9">
    <location>
        <begin position="238"/>
        <end position="260"/>
    </location>
</feature>
<dbReference type="PANTHER" id="PTHR24388">
    <property type="entry name" value="ZINC FINGER PROTEIN"/>
    <property type="match status" value="1"/>
</dbReference>
<evidence type="ECO:0000256" key="3">
    <source>
        <dbReference type="ARBA" id="ARBA00022771"/>
    </source>
</evidence>
<dbReference type="AlphaFoldDB" id="A0A482WF90"/>
<dbReference type="PROSITE" id="PS00028">
    <property type="entry name" value="ZINC_FINGER_C2H2_1"/>
    <property type="match status" value="10"/>
</dbReference>
<evidence type="ECO:0000256" key="5">
    <source>
        <dbReference type="ARBA" id="ARBA00023242"/>
    </source>
</evidence>
<sequence>MASSLYSVTADVAEGNQSTFPFQTVLTTDSQDVNIDAGITLATIEVPDEVAFDDDEQDFFQCGKCKEAFTSFAAFVLHKKEHNKETRKQFTEVSHVGELSDQVTNLVFTDSDIISLGIDESALDMTDGQSMVLDTCAEIALMSRRSSQTCDLPTISSEEVTIATSVTNDDVLEEYTNIGSTDDSIQTCNVPTVTSENATVATPARKSNDLKCIYCVKSFKCNFDLQQHVRSHTGEKPFQCVVCGRAFAQKSAVRKHMSTHKVWPKHLCYATRPSWEAPEDSSGLPNNPEESNCSQASDEDSTSLDRSSTENTNSANGNDELDNEDDEDEMCSYFCQFCPWEFDSHALWKNHIINKHKCEKVYKCIQSNCDAMFKELEEFVEHTNEHETESDSIYNCHVCHKAFTSLDNIGRHQFTHSLPTQAASKLLKCKTCKSKFKNVENLKRHQDTESHKYTCPKCNKEFKTQRYLKAHMQVHSATADYTCPYCLRSFKKKVYLSTHMRTHTDVKRYTCSHCSSSFYRRDLLTRHLLTHENTKKFKCPFKNVHNCDREFNRSDKLKAHILTHCSKEIRKCSKCDKSFLKPSLHKEHQKTCNGGGIKLICPPPKADVEESNQERDEPSTIEIYVLATGKADAKSKAKRKRISK</sequence>
<dbReference type="GO" id="GO:0000978">
    <property type="term" value="F:RNA polymerase II cis-regulatory region sequence-specific DNA binding"/>
    <property type="evidence" value="ECO:0007669"/>
    <property type="project" value="TreeGrafter"/>
</dbReference>
<feature type="compositionally biased region" description="Polar residues" evidence="8">
    <location>
        <begin position="283"/>
        <end position="296"/>
    </location>
</feature>
<evidence type="ECO:0000313" key="11">
    <source>
        <dbReference type="Proteomes" id="UP000291343"/>
    </source>
</evidence>
<feature type="domain" description="C2H2-type" evidence="9">
    <location>
        <begin position="481"/>
        <end position="508"/>
    </location>
</feature>
<keyword evidence="1" id="KW-0479">Metal-binding</keyword>
<dbReference type="OrthoDB" id="10064525at2759"/>
<proteinExistence type="inferred from homology"/>
<dbReference type="EMBL" id="QKKF02037473">
    <property type="protein sequence ID" value="RZF32153.1"/>
    <property type="molecule type" value="Genomic_DNA"/>
</dbReference>
<feature type="domain" description="C2H2-type" evidence="9">
    <location>
        <begin position="60"/>
        <end position="87"/>
    </location>
</feature>
<dbReference type="InterPro" id="IPR013087">
    <property type="entry name" value="Znf_C2H2_type"/>
</dbReference>
<dbReference type="GO" id="GO:0008270">
    <property type="term" value="F:zinc ion binding"/>
    <property type="evidence" value="ECO:0007669"/>
    <property type="project" value="UniProtKB-KW"/>
</dbReference>
<keyword evidence="2" id="KW-0677">Repeat</keyword>